<reference evidence="1 3" key="1">
    <citation type="submission" date="2014-06" db="EMBL/GenBank/DDBJ databases">
        <title>Genomes of Alteromonas australica, a world apart.</title>
        <authorList>
            <person name="Gonzaga A."/>
            <person name="Lopez-Perez M."/>
            <person name="Rodriguez-Valera F."/>
        </authorList>
    </citation>
    <scope>NUCLEOTIDE SEQUENCE [LARGE SCALE GENOMIC DNA]</scope>
    <source>
        <strain evidence="1 3">H 17</strain>
    </source>
</reference>
<name>A0A075P106_9ALTE</name>
<dbReference type="AlphaFoldDB" id="A0A075P106"/>
<evidence type="ECO:0008006" key="5">
    <source>
        <dbReference type="Google" id="ProtNLM"/>
    </source>
</evidence>
<sequence length="181" mass="20215">MSNKASKKTLILMVTVFVLPVVLAKLALDHGWFEQAATNKGQLLQPTINVSSMVQDSKPKWRLVYVLPTDCDQACKNALFSINQVWLALGRESSRAEPVVFVTANSDTTSFDWAKDYPNVVVKPLSEKPDTPLLDSKVYIVDTLNNAVLLYQMDDDKDVAVMESRNILADMKKLLKLSRIG</sequence>
<reference evidence="2 4" key="2">
    <citation type="journal article" date="2018" name="Nat. Biotechnol.">
        <title>A standardized bacterial taxonomy based on genome phylogeny substantially revises the tree of life.</title>
        <authorList>
            <person name="Parks D.H."/>
            <person name="Chuvochina M."/>
            <person name="Waite D.W."/>
            <person name="Rinke C."/>
            <person name="Skarshewski A."/>
            <person name="Chaumeil P.A."/>
            <person name="Hugenholtz P."/>
        </authorList>
    </citation>
    <scope>NUCLEOTIDE SEQUENCE [LARGE SCALE GENOMIC DNA]</scope>
    <source>
        <strain evidence="2">UBA11621</strain>
    </source>
</reference>
<dbReference type="Proteomes" id="UP000056090">
    <property type="component" value="Chromosome"/>
</dbReference>
<dbReference type="Proteomes" id="UP000264779">
    <property type="component" value="Unassembled WGS sequence"/>
</dbReference>
<dbReference type="EMBL" id="DONK01000057">
    <property type="protein sequence ID" value="HBU50495.1"/>
    <property type="molecule type" value="Genomic_DNA"/>
</dbReference>
<evidence type="ECO:0000313" key="1">
    <source>
        <dbReference type="EMBL" id="AIG00570.1"/>
    </source>
</evidence>
<keyword evidence="3" id="KW-1185">Reference proteome</keyword>
<evidence type="ECO:0000313" key="2">
    <source>
        <dbReference type="EMBL" id="HBU50495.1"/>
    </source>
</evidence>
<dbReference type="InterPro" id="IPR036249">
    <property type="entry name" value="Thioredoxin-like_sf"/>
</dbReference>
<dbReference type="SUPFAM" id="SSF52833">
    <property type="entry name" value="Thioredoxin-like"/>
    <property type="match status" value="1"/>
</dbReference>
<protein>
    <recommendedName>
        <fullName evidence="5">Transmembrane cytochrome oxidase associated protein</fullName>
    </recommendedName>
</protein>
<proteinExistence type="predicted"/>
<accession>A0A075P106</accession>
<dbReference type="RefSeq" id="WP_044058549.1">
    <property type="nucleotide sequence ID" value="NZ_CAJXAX010000006.1"/>
</dbReference>
<dbReference type="EMBL" id="CP008849">
    <property type="protein sequence ID" value="AIG00570.1"/>
    <property type="molecule type" value="Genomic_DNA"/>
</dbReference>
<evidence type="ECO:0000313" key="3">
    <source>
        <dbReference type="Proteomes" id="UP000056090"/>
    </source>
</evidence>
<dbReference type="GeneID" id="78256933"/>
<dbReference type="eggNOG" id="COG1999">
    <property type="taxonomic scope" value="Bacteria"/>
</dbReference>
<organism evidence="1 3">
    <name type="scientific">Alteromonas australica</name>
    <dbReference type="NCBI Taxonomy" id="589873"/>
    <lineage>
        <taxon>Bacteria</taxon>
        <taxon>Pseudomonadati</taxon>
        <taxon>Pseudomonadota</taxon>
        <taxon>Gammaproteobacteria</taxon>
        <taxon>Alteromonadales</taxon>
        <taxon>Alteromonadaceae</taxon>
        <taxon>Alteromonas/Salinimonas group</taxon>
        <taxon>Alteromonas</taxon>
    </lineage>
</organism>
<gene>
    <name evidence="2" type="ORF">DEB45_04475</name>
    <name evidence="1" type="ORF">EP13_18825</name>
</gene>
<dbReference type="KEGG" id="aal:EP13_18825"/>
<evidence type="ECO:0000313" key="4">
    <source>
        <dbReference type="Proteomes" id="UP000264779"/>
    </source>
</evidence>